<evidence type="ECO:0000313" key="10">
    <source>
        <dbReference type="Proteomes" id="UP000322530"/>
    </source>
</evidence>
<feature type="transmembrane region" description="Helical" evidence="7">
    <location>
        <begin position="288"/>
        <end position="311"/>
    </location>
</feature>
<evidence type="ECO:0000256" key="6">
    <source>
        <dbReference type="ARBA" id="ARBA00023136"/>
    </source>
</evidence>
<comment type="caution">
    <text evidence="9">The sequence shown here is derived from an EMBL/GenBank/DDBJ whole genome shotgun (WGS) entry which is preliminary data.</text>
</comment>
<feature type="transmembrane region" description="Helical" evidence="7">
    <location>
        <begin position="134"/>
        <end position="153"/>
    </location>
</feature>
<evidence type="ECO:0000256" key="5">
    <source>
        <dbReference type="ARBA" id="ARBA00022989"/>
    </source>
</evidence>
<comment type="subcellular location">
    <subcellularLocation>
        <location evidence="1 7">Cell membrane</location>
        <topology evidence="1 7">Multi-pass membrane protein</topology>
    </subcellularLocation>
</comment>
<dbReference type="SUPFAM" id="SSF161098">
    <property type="entry name" value="MetI-like"/>
    <property type="match status" value="1"/>
</dbReference>
<dbReference type="PROSITE" id="PS50928">
    <property type="entry name" value="ABC_TM1"/>
    <property type="match status" value="1"/>
</dbReference>
<name>A0A5A5TD22_9CHLR</name>
<evidence type="ECO:0000256" key="2">
    <source>
        <dbReference type="ARBA" id="ARBA00022448"/>
    </source>
</evidence>
<feature type="transmembrane region" description="Helical" evidence="7">
    <location>
        <begin position="100"/>
        <end position="122"/>
    </location>
</feature>
<keyword evidence="4 7" id="KW-0812">Transmembrane</keyword>
<comment type="similarity">
    <text evidence="7">Belongs to the binding-protein-dependent transport system permease family.</text>
</comment>
<feature type="transmembrane region" description="Helical" evidence="7">
    <location>
        <begin position="183"/>
        <end position="208"/>
    </location>
</feature>
<evidence type="ECO:0000259" key="8">
    <source>
        <dbReference type="PROSITE" id="PS50928"/>
    </source>
</evidence>
<evidence type="ECO:0000256" key="7">
    <source>
        <dbReference type="RuleBase" id="RU363032"/>
    </source>
</evidence>
<dbReference type="RefSeq" id="WP_216368856.1">
    <property type="nucleotide sequence ID" value="NZ_BIXY01000033.1"/>
</dbReference>
<sequence length="318" mass="35754">MTTHAQEMSAPAKQVVKASLHPRARRQKSRIFWIRFLFVLPVMLYLVLFFGYPLYYSISVSLEKYDLSALFTGNAPFIGLQNYTDVLQDSVFQQSALHTLLFTVGSIVPQFVIGLALAVFFTKKFPLSSFLRSLMLLPWLLPIVVSGTIWTWLFDGTNGVIDQVLTALHILPAHFAWLTSPSWALFAIIITNIWIGIPFNMVLLYSGLTNISPEFYEASSMDGAGKWQQFFYVTLPLLRPVVAVVLMLGLIYTLKVFDLIYVMTKGGPANSTQIFATWSYNLSFSQQLFGNGAALGNMILIVALIVAVFYIRFNKSVD</sequence>
<keyword evidence="10" id="KW-1185">Reference proteome</keyword>
<evidence type="ECO:0000313" key="9">
    <source>
        <dbReference type="EMBL" id="GCF08919.1"/>
    </source>
</evidence>
<evidence type="ECO:0000256" key="1">
    <source>
        <dbReference type="ARBA" id="ARBA00004651"/>
    </source>
</evidence>
<gene>
    <name evidence="9" type="ORF">KDI_24830</name>
</gene>
<dbReference type="Proteomes" id="UP000322530">
    <property type="component" value="Unassembled WGS sequence"/>
</dbReference>
<proteinExistence type="inferred from homology"/>
<reference evidence="9 10" key="1">
    <citation type="submission" date="2019-01" db="EMBL/GenBank/DDBJ databases">
        <title>Draft genome sequence of Dictyobacter sp. Uno17.</title>
        <authorList>
            <person name="Wang C.M."/>
            <person name="Zheng Y."/>
            <person name="Sakai Y."/>
            <person name="Abe K."/>
            <person name="Yokota A."/>
            <person name="Yabe S."/>
        </authorList>
    </citation>
    <scope>NUCLEOTIDE SEQUENCE [LARGE SCALE GENOMIC DNA]</scope>
    <source>
        <strain evidence="9 10">Uno17</strain>
    </source>
</reference>
<organism evidence="9 10">
    <name type="scientific">Dictyobacter arantiisoli</name>
    <dbReference type="NCBI Taxonomy" id="2014874"/>
    <lineage>
        <taxon>Bacteria</taxon>
        <taxon>Bacillati</taxon>
        <taxon>Chloroflexota</taxon>
        <taxon>Ktedonobacteria</taxon>
        <taxon>Ktedonobacterales</taxon>
        <taxon>Dictyobacteraceae</taxon>
        <taxon>Dictyobacter</taxon>
    </lineage>
</organism>
<dbReference type="Gene3D" id="1.10.3720.10">
    <property type="entry name" value="MetI-like"/>
    <property type="match status" value="1"/>
</dbReference>
<feature type="domain" description="ABC transmembrane type-1" evidence="8">
    <location>
        <begin position="96"/>
        <end position="310"/>
    </location>
</feature>
<dbReference type="AlphaFoldDB" id="A0A5A5TD22"/>
<keyword evidence="5 7" id="KW-1133">Transmembrane helix</keyword>
<accession>A0A5A5TD22</accession>
<dbReference type="PANTHER" id="PTHR43005:SF1">
    <property type="entry name" value="SPERMIDINE_PUTRESCINE TRANSPORT SYSTEM PERMEASE PROTEIN"/>
    <property type="match status" value="1"/>
</dbReference>
<feature type="transmembrane region" description="Helical" evidence="7">
    <location>
        <begin position="229"/>
        <end position="254"/>
    </location>
</feature>
<keyword evidence="3" id="KW-1003">Cell membrane</keyword>
<dbReference type="GO" id="GO:0055085">
    <property type="term" value="P:transmembrane transport"/>
    <property type="evidence" value="ECO:0007669"/>
    <property type="project" value="InterPro"/>
</dbReference>
<evidence type="ECO:0000256" key="4">
    <source>
        <dbReference type="ARBA" id="ARBA00022692"/>
    </source>
</evidence>
<keyword evidence="6 7" id="KW-0472">Membrane</keyword>
<evidence type="ECO:0000256" key="3">
    <source>
        <dbReference type="ARBA" id="ARBA00022475"/>
    </source>
</evidence>
<dbReference type="GO" id="GO:0005886">
    <property type="term" value="C:plasma membrane"/>
    <property type="evidence" value="ECO:0007669"/>
    <property type="project" value="UniProtKB-SubCell"/>
</dbReference>
<dbReference type="EMBL" id="BIXY01000033">
    <property type="protein sequence ID" value="GCF08919.1"/>
    <property type="molecule type" value="Genomic_DNA"/>
</dbReference>
<dbReference type="Pfam" id="PF00528">
    <property type="entry name" value="BPD_transp_1"/>
    <property type="match status" value="1"/>
</dbReference>
<dbReference type="InterPro" id="IPR035906">
    <property type="entry name" value="MetI-like_sf"/>
</dbReference>
<dbReference type="CDD" id="cd06261">
    <property type="entry name" value="TM_PBP2"/>
    <property type="match status" value="1"/>
</dbReference>
<feature type="transmembrane region" description="Helical" evidence="7">
    <location>
        <begin position="32"/>
        <end position="55"/>
    </location>
</feature>
<dbReference type="InterPro" id="IPR000515">
    <property type="entry name" value="MetI-like"/>
</dbReference>
<keyword evidence="2 7" id="KW-0813">Transport</keyword>
<protein>
    <submittedName>
        <fullName evidence="9">Sugar ABC transporter permease</fullName>
    </submittedName>
</protein>
<dbReference type="PANTHER" id="PTHR43005">
    <property type="entry name" value="BLR7065 PROTEIN"/>
    <property type="match status" value="1"/>
</dbReference>